<dbReference type="STRING" id="1220188.A0A4S3JCL1"/>
<accession>A0A4S3JCL1</accession>
<reference evidence="2 3" key="1">
    <citation type="submission" date="2019-03" db="EMBL/GenBank/DDBJ databases">
        <title>The genome sequence of a newly discovered highly antifungal drug resistant Aspergillus species, Aspergillus tanneri NIH 1004.</title>
        <authorList>
            <person name="Mounaud S."/>
            <person name="Singh I."/>
            <person name="Joardar V."/>
            <person name="Pakala S."/>
            <person name="Pakala S."/>
            <person name="Venepally P."/>
            <person name="Hoover J."/>
            <person name="Nierman W."/>
            <person name="Chung J."/>
            <person name="Losada L."/>
        </authorList>
    </citation>
    <scope>NUCLEOTIDE SEQUENCE [LARGE SCALE GENOMIC DNA]</scope>
    <source>
        <strain evidence="2 3">NIH1004</strain>
    </source>
</reference>
<gene>
    <name evidence="2" type="ORF">EYZ11_007682</name>
</gene>
<comment type="caution">
    <text evidence="2">The sequence shown here is derived from an EMBL/GenBank/DDBJ whole genome shotgun (WGS) entry which is preliminary data.</text>
</comment>
<evidence type="ECO:0000313" key="3">
    <source>
        <dbReference type="Proteomes" id="UP000308092"/>
    </source>
</evidence>
<organism evidence="2 3">
    <name type="scientific">Aspergillus tanneri</name>
    <dbReference type="NCBI Taxonomy" id="1220188"/>
    <lineage>
        <taxon>Eukaryota</taxon>
        <taxon>Fungi</taxon>
        <taxon>Dikarya</taxon>
        <taxon>Ascomycota</taxon>
        <taxon>Pezizomycotina</taxon>
        <taxon>Eurotiomycetes</taxon>
        <taxon>Eurotiomycetidae</taxon>
        <taxon>Eurotiales</taxon>
        <taxon>Aspergillaceae</taxon>
        <taxon>Aspergillus</taxon>
        <taxon>Aspergillus subgen. Circumdati</taxon>
    </lineage>
</organism>
<feature type="region of interest" description="Disordered" evidence="1">
    <location>
        <begin position="34"/>
        <end position="57"/>
    </location>
</feature>
<dbReference type="AlphaFoldDB" id="A0A4S3JCL1"/>
<proteinExistence type="predicted"/>
<keyword evidence="3" id="KW-1185">Reference proteome</keyword>
<dbReference type="Proteomes" id="UP000308092">
    <property type="component" value="Unassembled WGS sequence"/>
</dbReference>
<evidence type="ECO:0000256" key="1">
    <source>
        <dbReference type="SAM" id="MobiDB-lite"/>
    </source>
</evidence>
<sequence>MAVKKTVDGAFLYFGHNTDSFALASMSSEDKRPTCVMSRSSGGGSVAQGGRAYRSRR</sequence>
<dbReference type="VEuPathDB" id="FungiDB:EYZ11_007682"/>
<protein>
    <submittedName>
        <fullName evidence="2">Uncharacterized protein</fullName>
    </submittedName>
</protein>
<dbReference type="EMBL" id="SOSA01000305">
    <property type="protein sequence ID" value="THC92840.1"/>
    <property type="molecule type" value="Genomic_DNA"/>
</dbReference>
<evidence type="ECO:0000313" key="2">
    <source>
        <dbReference type="EMBL" id="THC92840.1"/>
    </source>
</evidence>
<name>A0A4S3JCL1_9EURO</name>